<dbReference type="InterPro" id="IPR021741">
    <property type="entry name" value="DUF3311"/>
</dbReference>
<evidence type="ECO:0000313" key="2">
    <source>
        <dbReference type="EMBL" id="ERG93412.1"/>
    </source>
</evidence>
<reference evidence="2 3" key="1">
    <citation type="journal article" date="2013" name="PLoS ONE">
        <title>Assembly-driven community genomics of a hypersaline microbial ecosystem.</title>
        <authorList>
            <person name="Podell S."/>
            <person name="Ugalde J.A."/>
            <person name="Narasingarao P."/>
            <person name="Banfield J.F."/>
            <person name="Heidelberg K.B."/>
            <person name="Allen E.E."/>
        </authorList>
    </citation>
    <scope>NUCLEOTIDE SEQUENCE [LARGE SCALE GENOMIC DNA]</scope>
    <source>
        <strain evidence="3">J07HQW1</strain>
    </source>
</reference>
<keyword evidence="1" id="KW-0812">Transmembrane</keyword>
<feature type="transmembrane region" description="Helical" evidence="1">
    <location>
        <begin position="94"/>
        <end position="113"/>
    </location>
</feature>
<dbReference type="AlphaFoldDB" id="U1PIF1"/>
<dbReference type="EMBL" id="KE356560">
    <property type="protein sequence ID" value="ERG93412.1"/>
    <property type="molecule type" value="Genomic_DNA"/>
</dbReference>
<keyword evidence="1" id="KW-1133">Transmembrane helix</keyword>
<protein>
    <submittedName>
        <fullName evidence="2">Uncharacterized protein</fullName>
    </submittedName>
</protein>
<dbReference type="Proteomes" id="UP000030649">
    <property type="component" value="Unassembled WGS sequence"/>
</dbReference>
<dbReference type="HOGENOM" id="CLU_1544183_0_0_2"/>
<dbReference type="STRING" id="1238424.J07HQW1_03474"/>
<keyword evidence="1" id="KW-0472">Membrane</keyword>
<evidence type="ECO:0000313" key="3">
    <source>
        <dbReference type="Proteomes" id="UP000030649"/>
    </source>
</evidence>
<dbReference type="Pfam" id="PF11755">
    <property type="entry name" value="DUF3311"/>
    <property type="match status" value="1"/>
</dbReference>
<sequence>MNPLPGVDDDMMMSRLCDGFIYGLLAANTCRISYTTVSSGEIIAVIKPINWILLQPRSSFEENIFSMLSIEARRAIFRYINQLLFNMSQRWRDYAWIGVFAVLVTFAIPWFLWGNTITLGGLPVWLWWHIGWMCIAAIVFAAFTRSAWDRGMDVPITRSAAGADVGREDRTDG</sequence>
<gene>
    <name evidence="2" type="ORF">J07HQW1_03474</name>
</gene>
<evidence type="ECO:0000256" key="1">
    <source>
        <dbReference type="SAM" id="Phobius"/>
    </source>
</evidence>
<name>U1PIF1_9EURY</name>
<proteinExistence type="predicted"/>
<accession>U1PIF1</accession>
<feature type="transmembrane region" description="Helical" evidence="1">
    <location>
        <begin position="125"/>
        <end position="143"/>
    </location>
</feature>
<organism evidence="2 3">
    <name type="scientific">Haloquadratum walsbyi J07HQW1</name>
    <dbReference type="NCBI Taxonomy" id="1238424"/>
    <lineage>
        <taxon>Archaea</taxon>
        <taxon>Methanobacteriati</taxon>
        <taxon>Methanobacteriota</taxon>
        <taxon>Stenosarchaea group</taxon>
        <taxon>Halobacteria</taxon>
        <taxon>Halobacteriales</taxon>
        <taxon>Haloferacaceae</taxon>
        <taxon>Haloquadratum</taxon>
    </lineage>
</organism>